<organism evidence="4">
    <name type="scientific">Timema cristinae</name>
    <name type="common">Walking stick</name>
    <dbReference type="NCBI Taxonomy" id="61476"/>
    <lineage>
        <taxon>Eukaryota</taxon>
        <taxon>Metazoa</taxon>
        <taxon>Ecdysozoa</taxon>
        <taxon>Arthropoda</taxon>
        <taxon>Hexapoda</taxon>
        <taxon>Insecta</taxon>
        <taxon>Pterygota</taxon>
        <taxon>Neoptera</taxon>
        <taxon>Polyneoptera</taxon>
        <taxon>Phasmatodea</taxon>
        <taxon>Timematodea</taxon>
        <taxon>Timematoidea</taxon>
        <taxon>Timematidae</taxon>
        <taxon>Timema</taxon>
    </lineage>
</organism>
<proteinExistence type="inferred from homology"/>
<evidence type="ECO:0000256" key="3">
    <source>
        <dbReference type="ARBA" id="ARBA00022705"/>
    </source>
</evidence>
<comment type="similarity">
    <text evidence="1">Belongs to the DCC1 family.</text>
</comment>
<evidence type="ECO:0000256" key="2">
    <source>
        <dbReference type="ARBA" id="ARBA00017682"/>
    </source>
</evidence>
<dbReference type="GO" id="GO:0000785">
    <property type="term" value="C:chromatin"/>
    <property type="evidence" value="ECO:0007669"/>
    <property type="project" value="TreeGrafter"/>
</dbReference>
<dbReference type="PANTHER" id="PTHR13395:SF6">
    <property type="entry name" value="SISTER CHROMATID COHESION PROTEIN DCC1"/>
    <property type="match status" value="1"/>
</dbReference>
<evidence type="ECO:0000313" key="4">
    <source>
        <dbReference type="EMBL" id="CAD7414475.1"/>
    </source>
</evidence>
<sequence>MYPLLLLGLVQWEKILVFRGDKEDNVVLCTKDRTYEVKEAETSNSLLLIPDLLFLQEVSSCHQTNRALRHNKVVGVFYKYFELRPCKPRLQKLRRILEESHYRGPEHEEDLKQSGIKIYSFEDLLECVQASEEELRAGLYESLACEIGGAWRILEHEYHFRVLSYILNLVEENSWPLNKVSRKETLKLLSNLVSQDILEQCFDWYTEPTGNLDFNGTYSLVQTMNFNLMVNIYSIFDISRYK</sequence>
<gene>
    <name evidence="4" type="ORF">TCEB3V08_LOCUS12109</name>
</gene>
<name>A0A7R9DGT8_TIMCR</name>
<reference evidence="4" key="1">
    <citation type="submission" date="2020-11" db="EMBL/GenBank/DDBJ databases">
        <authorList>
            <person name="Tran Van P."/>
        </authorList>
    </citation>
    <scope>NUCLEOTIDE SEQUENCE</scope>
</reference>
<dbReference type="GO" id="GO:0000775">
    <property type="term" value="C:chromosome, centromeric region"/>
    <property type="evidence" value="ECO:0007669"/>
    <property type="project" value="TreeGrafter"/>
</dbReference>
<dbReference type="Pfam" id="PF09724">
    <property type="entry name" value="Dcc1"/>
    <property type="match status" value="1"/>
</dbReference>
<evidence type="ECO:0000256" key="1">
    <source>
        <dbReference type="ARBA" id="ARBA00007017"/>
    </source>
</evidence>
<accession>A0A7R9DGT8</accession>
<keyword evidence="3" id="KW-0235">DNA replication</keyword>
<dbReference type="EMBL" id="OC324711">
    <property type="protein sequence ID" value="CAD7414475.1"/>
    <property type="molecule type" value="Genomic_DNA"/>
</dbReference>
<dbReference type="AlphaFoldDB" id="A0A7R9DGT8"/>
<dbReference type="GO" id="GO:0031390">
    <property type="term" value="C:Ctf18 RFC-like complex"/>
    <property type="evidence" value="ECO:0007669"/>
    <property type="project" value="InterPro"/>
</dbReference>
<dbReference type="GO" id="GO:0006260">
    <property type="term" value="P:DNA replication"/>
    <property type="evidence" value="ECO:0007669"/>
    <property type="project" value="UniProtKB-KW"/>
</dbReference>
<dbReference type="InterPro" id="IPR019128">
    <property type="entry name" value="Dcc1"/>
</dbReference>
<protein>
    <recommendedName>
        <fullName evidence="2">Sister chromatid cohesion protein DCC1</fullName>
    </recommendedName>
</protein>
<dbReference type="PANTHER" id="PTHR13395">
    <property type="entry name" value="SISTER CHROMATID COHESION PROTEIN DCC1-RELATED"/>
    <property type="match status" value="1"/>
</dbReference>
<dbReference type="GO" id="GO:0034088">
    <property type="term" value="P:maintenance of mitotic sister chromatid cohesion"/>
    <property type="evidence" value="ECO:0007669"/>
    <property type="project" value="TreeGrafter"/>
</dbReference>